<organism evidence="16 17">
    <name type="scientific">Hydrogenispora ethanolica</name>
    <dbReference type="NCBI Taxonomy" id="1082276"/>
    <lineage>
        <taxon>Bacteria</taxon>
        <taxon>Bacillati</taxon>
        <taxon>Bacillota</taxon>
        <taxon>Hydrogenispora</taxon>
    </lineage>
</organism>
<feature type="domain" description="ATP-grasp" evidence="14">
    <location>
        <begin position="120"/>
        <end position="317"/>
    </location>
</feature>
<keyword evidence="13" id="KW-0276">Fatty acid metabolism</keyword>
<dbReference type="Pfam" id="PF02785">
    <property type="entry name" value="Biotin_carb_C"/>
    <property type="match status" value="1"/>
</dbReference>
<dbReference type="Pfam" id="PF00289">
    <property type="entry name" value="Biotin_carb_N"/>
    <property type="match status" value="1"/>
</dbReference>
<keyword evidence="8 12" id="KW-0067">ATP-binding</keyword>
<comment type="caution">
    <text evidence="16">The sequence shown here is derived from an EMBL/GenBank/DDBJ whole genome shotgun (WGS) entry which is preliminary data.</text>
</comment>
<dbReference type="NCBIfam" id="TIGR00514">
    <property type="entry name" value="accC"/>
    <property type="match status" value="1"/>
</dbReference>
<dbReference type="PANTHER" id="PTHR48095">
    <property type="entry name" value="PYRUVATE CARBOXYLASE SUBUNIT A"/>
    <property type="match status" value="1"/>
</dbReference>
<comment type="subunit">
    <text evidence="3 13">Acetyl-CoA carboxylase is a heterohexamer of biotin carboxyl carrier protein, biotin carboxylase and the two subunits of carboxyl transferase in a 2:2 complex.</text>
</comment>
<dbReference type="NCBIfam" id="NF006367">
    <property type="entry name" value="PRK08591.1"/>
    <property type="match status" value="1"/>
</dbReference>
<keyword evidence="5 13" id="KW-0436">Ligase</keyword>
<dbReference type="Pfam" id="PF02786">
    <property type="entry name" value="CPSase_L_D2"/>
    <property type="match status" value="1"/>
</dbReference>
<comment type="function">
    <text evidence="1 13">This protein is a component of the acetyl coenzyme A carboxylase complex; first, biotin carboxylase catalyzes the carboxylation of the carrier protein and then the transcarboxylase transfers the carboxyl group to form malonyl-CoA.</text>
</comment>
<dbReference type="InterPro" id="IPR005482">
    <property type="entry name" value="Biotin_COase_C"/>
</dbReference>
<dbReference type="InterPro" id="IPR005481">
    <property type="entry name" value="BC-like_N"/>
</dbReference>
<evidence type="ECO:0000256" key="3">
    <source>
        <dbReference type="ARBA" id="ARBA00011750"/>
    </source>
</evidence>
<dbReference type="PROSITE" id="PS50975">
    <property type="entry name" value="ATP_GRASP"/>
    <property type="match status" value="1"/>
</dbReference>
<keyword evidence="6" id="KW-0479">Metal-binding</keyword>
<evidence type="ECO:0000256" key="1">
    <source>
        <dbReference type="ARBA" id="ARBA00003761"/>
    </source>
</evidence>
<comment type="pathway">
    <text evidence="2 13">Lipid metabolism; malonyl-CoA biosynthesis; malonyl-CoA from acetyl-CoA: step 1/1.</text>
</comment>
<evidence type="ECO:0000313" key="17">
    <source>
        <dbReference type="Proteomes" id="UP000295008"/>
    </source>
</evidence>
<dbReference type="SUPFAM" id="SSF56059">
    <property type="entry name" value="Glutathione synthetase ATP-binding domain-like"/>
    <property type="match status" value="1"/>
</dbReference>
<dbReference type="Gene3D" id="3.30.470.20">
    <property type="entry name" value="ATP-grasp fold, B domain"/>
    <property type="match status" value="1"/>
</dbReference>
<dbReference type="PANTHER" id="PTHR48095:SF2">
    <property type="entry name" value="BIOTIN CARBOXYLASE, CHLOROPLASTIC"/>
    <property type="match status" value="1"/>
</dbReference>
<dbReference type="SUPFAM" id="SSF52440">
    <property type="entry name" value="PreATP-grasp domain"/>
    <property type="match status" value="1"/>
</dbReference>
<dbReference type="InterPro" id="IPR004549">
    <property type="entry name" value="Acetyl_CoA_COase_biotin_COase"/>
</dbReference>
<dbReference type="PROSITE" id="PS50979">
    <property type="entry name" value="BC"/>
    <property type="match status" value="1"/>
</dbReference>
<keyword evidence="13" id="KW-0444">Lipid biosynthesis</keyword>
<dbReference type="FunFam" id="3.40.50.20:FF:000010">
    <property type="entry name" value="Propionyl-CoA carboxylase subunit alpha"/>
    <property type="match status" value="1"/>
</dbReference>
<evidence type="ECO:0000259" key="15">
    <source>
        <dbReference type="PROSITE" id="PS50979"/>
    </source>
</evidence>
<evidence type="ECO:0000256" key="10">
    <source>
        <dbReference type="ARBA" id="ARBA00023267"/>
    </source>
</evidence>
<dbReference type="GO" id="GO:0005524">
    <property type="term" value="F:ATP binding"/>
    <property type="evidence" value="ECO:0007669"/>
    <property type="project" value="UniProtKB-UniRule"/>
</dbReference>
<gene>
    <name evidence="16" type="ORF">EDC14_1009127</name>
</gene>
<dbReference type="InterPro" id="IPR005479">
    <property type="entry name" value="CPAse_ATP-bd"/>
</dbReference>
<dbReference type="UniPathway" id="UPA00655">
    <property type="reaction ID" value="UER00711"/>
</dbReference>
<dbReference type="GO" id="GO:0046872">
    <property type="term" value="F:metal ion binding"/>
    <property type="evidence" value="ECO:0007669"/>
    <property type="project" value="UniProtKB-KW"/>
</dbReference>
<dbReference type="InterPro" id="IPR011054">
    <property type="entry name" value="Rudment_hybrid_motif"/>
</dbReference>
<evidence type="ECO:0000256" key="5">
    <source>
        <dbReference type="ARBA" id="ARBA00022598"/>
    </source>
</evidence>
<dbReference type="GO" id="GO:0006633">
    <property type="term" value="P:fatty acid biosynthetic process"/>
    <property type="evidence" value="ECO:0007669"/>
    <property type="project" value="UniProtKB-KW"/>
</dbReference>
<protein>
    <recommendedName>
        <fullName evidence="4 13">Biotin carboxylase</fullName>
        <ecNumber evidence="4 13">6.3.4.14</ecNumber>
    </recommendedName>
    <alternativeName>
        <fullName evidence="13">Acetyl-coenzyme A carboxylase biotin carboxylase subunit A</fullName>
    </alternativeName>
</protein>
<dbReference type="GO" id="GO:0004075">
    <property type="term" value="F:biotin carboxylase activity"/>
    <property type="evidence" value="ECO:0007669"/>
    <property type="project" value="UniProtKB-EC"/>
</dbReference>
<reference evidence="16 17" key="1">
    <citation type="submission" date="2019-03" db="EMBL/GenBank/DDBJ databases">
        <title>Genomic Encyclopedia of Type Strains, Phase IV (KMG-IV): sequencing the most valuable type-strain genomes for metagenomic binning, comparative biology and taxonomic classification.</title>
        <authorList>
            <person name="Goeker M."/>
        </authorList>
    </citation>
    <scope>NUCLEOTIDE SEQUENCE [LARGE SCALE GENOMIC DNA]</scope>
    <source>
        <strain evidence="16 17">LX-B</strain>
    </source>
</reference>
<dbReference type="RefSeq" id="WP_132014081.1">
    <property type="nucleotide sequence ID" value="NZ_SLUN01000009.1"/>
</dbReference>
<dbReference type="AlphaFoldDB" id="A0A4R1RWF1"/>
<keyword evidence="10 13" id="KW-0092">Biotin</keyword>
<evidence type="ECO:0000256" key="11">
    <source>
        <dbReference type="ARBA" id="ARBA00048600"/>
    </source>
</evidence>
<evidence type="ECO:0000256" key="7">
    <source>
        <dbReference type="ARBA" id="ARBA00022741"/>
    </source>
</evidence>
<dbReference type="SUPFAM" id="SSF51246">
    <property type="entry name" value="Rudiment single hybrid motif"/>
    <property type="match status" value="1"/>
</dbReference>
<keyword evidence="13" id="KW-0443">Lipid metabolism</keyword>
<evidence type="ECO:0000256" key="8">
    <source>
        <dbReference type="ARBA" id="ARBA00022840"/>
    </source>
</evidence>
<feature type="domain" description="Biotin carboxylation" evidence="15">
    <location>
        <begin position="1"/>
        <end position="446"/>
    </location>
</feature>
<dbReference type="FunFam" id="3.30.1490.20:FF:000018">
    <property type="entry name" value="Biotin carboxylase"/>
    <property type="match status" value="1"/>
</dbReference>
<sequence>MFQKILIANRGEIALRIIRACKEMGIGTVAIYSEADRDSLHVHYADEAFCVGPAPGNRSYLNIPNIISTATIAGVDAIHPGYGFLAENARFAEICETHHIKFIGPPAAAIEKMGDKAVAKQTMKDAGVPVVPGSDGIIENETVAMEMAEAIGFPVIIKASAGGGGKGMRVVRDSSELLNAYRMAQAEADASFGNSEVYMEKYIEEPRHIEVQLLLDEHGNGVYLGERDCSVQRRHQKVLEESPSPAVSPETRRRIGEAALKGALSVGYTNAGTIEFLLDKNGQFYFMEMNTRIQVEHPVTEMVTGIDLVKEQIRVAAGEPLGVTQEDIRIKGHSIECRVNAEDPDKNFMPSPGRITLYHLPGGPGIRVDSAAYQGYAVPPFYDSMIAKLIVWEEDREAAIARMLRALEEFEIQGVKTTIPFHVKVLNNRYFRSGDFYTNFIQTRIFGDKTDITDGESD</sequence>
<evidence type="ECO:0000313" key="16">
    <source>
        <dbReference type="EMBL" id="TCL70809.1"/>
    </source>
</evidence>
<dbReference type="InterPro" id="IPR011761">
    <property type="entry name" value="ATP-grasp"/>
</dbReference>
<dbReference type="InterPro" id="IPR051602">
    <property type="entry name" value="ACC_Biotin_Carboxylase"/>
</dbReference>
<dbReference type="OrthoDB" id="9807469at2"/>
<evidence type="ECO:0000256" key="4">
    <source>
        <dbReference type="ARBA" id="ARBA00013263"/>
    </source>
</evidence>
<dbReference type="InterPro" id="IPR011764">
    <property type="entry name" value="Biotin_carboxylation_dom"/>
</dbReference>
<keyword evidence="17" id="KW-1185">Reference proteome</keyword>
<comment type="catalytic activity">
    <reaction evidence="11 13">
        <text>N(6)-biotinyl-L-lysyl-[protein] + hydrogencarbonate + ATP = N(6)-carboxybiotinyl-L-lysyl-[protein] + ADP + phosphate + H(+)</text>
        <dbReference type="Rhea" id="RHEA:13501"/>
        <dbReference type="Rhea" id="RHEA-COMP:10505"/>
        <dbReference type="Rhea" id="RHEA-COMP:10506"/>
        <dbReference type="ChEBI" id="CHEBI:15378"/>
        <dbReference type="ChEBI" id="CHEBI:17544"/>
        <dbReference type="ChEBI" id="CHEBI:30616"/>
        <dbReference type="ChEBI" id="CHEBI:43474"/>
        <dbReference type="ChEBI" id="CHEBI:83144"/>
        <dbReference type="ChEBI" id="CHEBI:83145"/>
        <dbReference type="ChEBI" id="CHEBI:456216"/>
        <dbReference type="EC" id="6.3.4.14"/>
    </reaction>
</comment>
<evidence type="ECO:0000256" key="12">
    <source>
        <dbReference type="PROSITE-ProRule" id="PRU00409"/>
    </source>
</evidence>
<dbReference type="PROSITE" id="PS00866">
    <property type="entry name" value="CPSASE_1"/>
    <property type="match status" value="1"/>
</dbReference>
<keyword evidence="13" id="KW-0275">Fatty acid biosynthesis</keyword>
<dbReference type="SMART" id="SM00878">
    <property type="entry name" value="Biotin_carb_C"/>
    <property type="match status" value="1"/>
</dbReference>
<dbReference type="FunFam" id="3.30.470.20:FF:000028">
    <property type="entry name" value="Methylcrotonoyl-CoA carboxylase subunit alpha, mitochondrial"/>
    <property type="match status" value="1"/>
</dbReference>
<evidence type="ECO:0000256" key="2">
    <source>
        <dbReference type="ARBA" id="ARBA00004956"/>
    </source>
</evidence>
<dbReference type="GO" id="GO:2001295">
    <property type="term" value="P:malonyl-CoA biosynthetic process"/>
    <property type="evidence" value="ECO:0007669"/>
    <property type="project" value="UniProtKB-UniPathway"/>
</dbReference>
<dbReference type="EC" id="6.3.4.14" evidence="4 13"/>
<dbReference type="Proteomes" id="UP000295008">
    <property type="component" value="Unassembled WGS sequence"/>
</dbReference>
<keyword evidence="9" id="KW-0460">Magnesium</keyword>
<evidence type="ECO:0000256" key="6">
    <source>
        <dbReference type="ARBA" id="ARBA00022723"/>
    </source>
</evidence>
<dbReference type="InterPro" id="IPR016185">
    <property type="entry name" value="PreATP-grasp_dom_sf"/>
</dbReference>
<dbReference type="EMBL" id="SLUN01000009">
    <property type="protein sequence ID" value="TCL70809.1"/>
    <property type="molecule type" value="Genomic_DNA"/>
</dbReference>
<proteinExistence type="predicted"/>
<keyword evidence="7 12" id="KW-0547">Nucleotide-binding</keyword>
<dbReference type="PROSITE" id="PS00867">
    <property type="entry name" value="CPSASE_2"/>
    <property type="match status" value="1"/>
</dbReference>
<name>A0A4R1RWF1_HYDET</name>
<evidence type="ECO:0000256" key="13">
    <source>
        <dbReference type="RuleBase" id="RU365063"/>
    </source>
</evidence>
<accession>A0A4R1RWF1</accession>
<evidence type="ECO:0000259" key="14">
    <source>
        <dbReference type="PROSITE" id="PS50975"/>
    </source>
</evidence>
<evidence type="ECO:0000256" key="9">
    <source>
        <dbReference type="ARBA" id="ARBA00022842"/>
    </source>
</evidence>